<dbReference type="EMBL" id="LBDA02000090">
    <property type="protein sequence ID" value="OIK23741.1"/>
    <property type="molecule type" value="Genomic_DNA"/>
</dbReference>
<dbReference type="Pfam" id="PF00126">
    <property type="entry name" value="HTH_1"/>
    <property type="match status" value="1"/>
</dbReference>
<dbReference type="PROSITE" id="PS50931">
    <property type="entry name" value="HTH_LYSR"/>
    <property type="match status" value="1"/>
</dbReference>
<comment type="similarity">
    <text evidence="1">Belongs to the LysR transcriptional regulatory family.</text>
</comment>
<evidence type="ECO:0000313" key="6">
    <source>
        <dbReference type="EMBL" id="OIK23741.1"/>
    </source>
</evidence>
<name>A0A1J4PS50_9ACTN</name>
<sequence length="320" mass="33809">MTPAQLRAFSATVRLGSVKAAAADLAVTEAAVSLHIAHLRRELGDKLFTRTGSGLAFTPGGLRLASRAAQMLGLQNQTVLEVRQAGSGRRLLRVAASSLFAEYAAPGLIELFAGRADDLDVELSVHDPQRFPPLLTERAVDVAIGPRPAAVEATMSCTHFLDYQMIAVVGSAHPLAARSGPAGVAELREQTWLLGPSAVGRAGMVPAVLRRLQIPEEHQRIFQSHTAAVDEAKHGTGVALALTFAVGKDLADGDLRQIAGAGLPARGSWNLLSLGDREAPPAAAELRRFVTTPRAIQAMLRGTGVTAGRFRPAIHVTLWS</sequence>
<evidence type="ECO:0000256" key="4">
    <source>
        <dbReference type="ARBA" id="ARBA00023163"/>
    </source>
</evidence>
<protein>
    <submittedName>
        <fullName evidence="6">LysR family transcriptional regulator</fullName>
    </submittedName>
</protein>
<dbReference type="GO" id="GO:0000976">
    <property type="term" value="F:transcription cis-regulatory region binding"/>
    <property type="evidence" value="ECO:0007669"/>
    <property type="project" value="TreeGrafter"/>
</dbReference>
<keyword evidence="2" id="KW-0805">Transcription regulation</keyword>
<dbReference type="InterPro" id="IPR005119">
    <property type="entry name" value="LysR_subst-bd"/>
</dbReference>
<keyword evidence="4" id="KW-0804">Transcription</keyword>
<dbReference type="SUPFAM" id="SSF46785">
    <property type="entry name" value="Winged helix' DNA-binding domain"/>
    <property type="match status" value="1"/>
</dbReference>
<dbReference type="OrthoDB" id="4512679at2"/>
<dbReference type="GO" id="GO:0003700">
    <property type="term" value="F:DNA-binding transcription factor activity"/>
    <property type="evidence" value="ECO:0007669"/>
    <property type="project" value="InterPro"/>
</dbReference>
<dbReference type="RefSeq" id="WP_046424781.1">
    <property type="nucleotide sequence ID" value="NZ_LBDA02000090.1"/>
</dbReference>
<dbReference type="InterPro" id="IPR000847">
    <property type="entry name" value="LysR_HTH_N"/>
</dbReference>
<evidence type="ECO:0000256" key="1">
    <source>
        <dbReference type="ARBA" id="ARBA00009437"/>
    </source>
</evidence>
<dbReference type="AlphaFoldDB" id="A0A1J4PS50"/>
<organism evidence="6 7">
    <name type="scientific">Streptomyces malaysiense</name>
    <dbReference type="NCBI Taxonomy" id="1428626"/>
    <lineage>
        <taxon>Bacteria</taxon>
        <taxon>Bacillati</taxon>
        <taxon>Actinomycetota</taxon>
        <taxon>Actinomycetes</taxon>
        <taxon>Kitasatosporales</taxon>
        <taxon>Streptomycetaceae</taxon>
        <taxon>Streptomyces</taxon>
    </lineage>
</organism>
<dbReference type="Proteomes" id="UP000034838">
    <property type="component" value="Unassembled WGS sequence"/>
</dbReference>
<dbReference type="InterPro" id="IPR036388">
    <property type="entry name" value="WH-like_DNA-bd_sf"/>
</dbReference>
<dbReference type="Gene3D" id="1.10.10.10">
    <property type="entry name" value="Winged helix-like DNA-binding domain superfamily/Winged helix DNA-binding domain"/>
    <property type="match status" value="1"/>
</dbReference>
<accession>A0A1J4PS50</accession>
<evidence type="ECO:0000313" key="7">
    <source>
        <dbReference type="Proteomes" id="UP000034838"/>
    </source>
</evidence>
<keyword evidence="3" id="KW-0238">DNA-binding</keyword>
<comment type="caution">
    <text evidence="6">The sequence shown here is derived from an EMBL/GenBank/DDBJ whole genome shotgun (WGS) entry which is preliminary data.</text>
</comment>
<evidence type="ECO:0000256" key="2">
    <source>
        <dbReference type="ARBA" id="ARBA00023015"/>
    </source>
</evidence>
<dbReference type="PANTHER" id="PTHR30126">
    <property type="entry name" value="HTH-TYPE TRANSCRIPTIONAL REGULATOR"/>
    <property type="match status" value="1"/>
</dbReference>
<dbReference type="InterPro" id="IPR036390">
    <property type="entry name" value="WH_DNA-bd_sf"/>
</dbReference>
<gene>
    <name evidence="6" type="ORF">VT52_030955</name>
</gene>
<dbReference type="Gene3D" id="3.40.190.10">
    <property type="entry name" value="Periplasmic binding protein-like II"/>
    <property type="match status" value="2"/>
</dbReference>
<dbReference type="SUPFAM" id="SSF53850">
    <property type="entry name" value="Periplasmic binding protein-like II"/>
    <property type="match status" value="1"/>
</dbReference>
<dbReference type="Pfam" id="PF03466">
    <property type="entry name" value="LysR_substrate"/>
    <property type="match status" value="1"/>
</dbReference>
<evidence type="ECO:0000256" key="3">
    <source>
        <dbReference type="ARBA" id="ARBA00023125"/>
    </source>
</evidence>
<reference evidence="6" key="1">
    <citation type="submission" date="2016-10" db="EMBL/GenBank/DDBJ databases">
        <title>Genome sequence of Streptomyces malaysiense MUSC 136.</title>
        <authorList>
            <person name="Lee L.-H."/>
            <person name="Ser H.-L."/>
        </authorList>
    </citation>
    <scope>NUCLEOTIDE SEQUENCE [LARGE SCALE GENOMIC DNA]</scope>
    <source>
        <strain evidence="6">MUSC 136</strain>
    </source>
</reference>
<evidence type="ECO:0000259" key="5">
    <source>
        <dbReference type="PROSITE" id="PS50931"/>
    </source>
</evidence>
<dbReference type="PANTHER" id="PTHR30126:SF39">
    <property type="entry name" value="HTH-TYPE TRANSCRIPTIONAL REGULATOR CYSL"/>
    <property type="match status" value="1"/>
</dbReference>
<keyword evidence="7" id="KW-1185">Reference proteome</keyword>
<proteinExistence type="inferred from homology"/>
<feature type="domain" description="HTH lysR-type" evidence="5">
    <location>
        <begin position="1"/>
        <end position="58"/>
    </location>
</feature>